<organism evidence="1 2">
    <name type="scientific">Gossypium arboreum</name>
    <name type="common">Tree cotton</name>
    <name type="synonym">Gossypium nanking</name>
    <dbReference type="NCBI Taxonomy" id="29729"/>
    <lineage>
        <taxon>Eukaryota</taxon>
        <taxon>Viridiplantae</taxon>
        <taxon>Streptophyta</taxon>
        <taxon>Embryophyta</taxon>
        <taxon>Tracheophyta</taxon>
        <taxon>Spermatophyta</taxon>
        <taxon>Magnoliopsida</taxon>
        <taxon>eudicotyledons</taxon>
        <taxon>Gunneridae</taxon>
        <taxon>Pentapetalae</taxon>
        <taxon>rosids</taxon>
        <taxon>malvids</taxon>
        <taxon>Malvales</taxon>
        <taxon>Malvaceae</taxon>
        <taxon>Malvoideae</taxon>
        <taxon>Gossypium</taxon>
    </lineage>
</organism>
<dbReference type="Proteomes" id="UP000032142">
    <property type="component" value="Unassembled WGS sequence"/>
</dbReference>
<dbReference type="AlphaFoldDB" id="A0A0B0MGA7"/>
<proteinExistence type="predicted"/>
<accession>A0A0B0MGA7</accession>
<reference evidence="2" key="1">
    <citation type="submission" date="2014-09" db="EMBL/GenBank/DDBJ databases">
        <authorList>
            <person name="Mudge J."/>
            <person name="Ramaraj T."/>
            <person name="Lindquist I.E."/>
            <person name="Bharti A.K."/>
            <person name="Sundararajan A."/>
            <person name="Cameron C.T."/>
            <person name="Woodward J.E."/>
            <person name="May G.D."/>
            <person name="Brubaker C."/>
            <person name="Broadhvest J."/>
            <person name="Wilkins T.A."/>
        </authorList>
    </citation>
    <scope>NUCLEOTIDE SEQUENCE</scope>
    <source>
        <strain evidence="2">cv. AKA8401</strain>
    </source>
</reference>
<gene>
    <name evidence="1" type="ORF">F383_37601</name>
</gene>
<comment type="caution">
    <text evidence="1">The sequence shown here is derived from an EMBL/GenBank/DDBJ whole genome shotgun (WGS) entry which is preliminary data.</text>
</comment>
<keyword evidence="2" id="KW-1185">Reference proteome</keyword>
<evidence type="ECO:0000313" key="1">
    <source>
        <dbReference type="EMBL" id="KHF98478.1"/>
    </source>
</evidence>
<protein>
    <submittedName>
        <fullName evidence="1">Uncharacterized protein</fullName>
    </submittedName>
</protein>
<sequence length="52" mass="5908">MGNVKVKSNVNIYKASFELEDRQGTSSHSRPNLPCEKWLDHNVHACVYSVMS</sequence>
<evidence type="ECO:0000313" key="2">
    <source>
        <dbReference type="Proteomes" id="UP000032142"/>
    </source>
</evidence>
<name>A0A0B0MGA7_GOSAR</name>
<dbReference type="EMBL" id="JRRC01040683">
    <property type="protein sequence ID" value="KHF98478.1"/>
    <property type="molecule type" value="Genomic_DNA"/>
</dbReference>